<protein>
    <submittedName>
        <fullName evidence="1">Uncharacterized protein</fullName>
    </submittedName>
</protein>
<proteinExistence type="predicted"/>
<reference evidence="1" key="1">
    <citation type="submission" date="2022-10" db="EMBL/GenBank/DDBJ databases">
        <title>The complete genomes of actinobacterial strains from the NBC collection.</title>
        <authorList>
            <person name="Joergensen T.S."/>
            <person name="Alvarez Arevalo M."/>
            <person name="Sterndorff E.B."/>
            <person name="Faurdal D."/>
            <person name="Vuksanovic O."/>
            <person name="Mourched A.-S."/>
            <person name="Charusanti P."/>
            <person name="Shaw S."/>
            <person name="Blin K."/>
            <person name="Weber T."/>
        </authorList>
    </citation>
    <scope>NUCLEOTIDE SEQUENCE</scope>
    <source>
        <strain evidence="1">NBC_01393</strain>
    </source>
</reference>
<dbReference type="EMBL" id="CP109546">
    <property type="protein sequence ID" value="WTZ11295.1"/>
    <property type="molecule type" value="Genomic_DNA"/>
</dbReference>
<gene>
    <name evidence="1" type="ORF">OG699_26945</name>
</gene>
<sequence>MLTPIAVPAALTTCSTPTTYAAFDELIPLATQAGDPAPGRR</sequence>
<name>A0AAU3I0H4_9ACTN</name>
<organism evidence="1">
    <name type="scientific">Streptomyces sp. NBC_01393</name>
    <dbReference type="NCBI Taxonomy" id="2903851"/>
    <lineage>
        <taxon>Bacteria</taxon>
        <taxon>Bacillati</taxon>
        <taxon>Actinomycetota</taxon>
        <taxon>Actinomycetes</taxon>
        <taxon>Kitasatosporales</taxon>
        <taxon>Streptomycetaceae</taxon>
        <taxon>Streptomyces</taxon>
    </lineage>
</organism>
<accession>A0AAU3I0H4</accession>
<evidence type="ECO:0000313" key="1">
    <source>
        <dbReference type="EMBL" id="WTZ11295.1"/>
    </source>
</evidence>
<dbReference type="AlphaFoldDB" id="A0AAU3I0H4"/>